<dbReference type="PRINTS" id="PR00032">
    <property type="entry name" value="HTHARAC"/>
</dbReference>
<dbReference type="AlphaFoldDB" id="A0A941GK21"/>
<dbReference type="SMART" id="SM00448">
    <property type="entry name" value="REC"/>
    <property type="match status" value="1"/>
</dbReference>
<comment type="subcellular location">
    <subcellularLocation>
        <location evidence="1">Cytoplasm</location>
    </subcellularLocation>
</comment>
<evidence type="ECO:0000256" key="1">
    <source>
        <dbReference type="ARBA" id="ARBA00004496"/>
    </source>
</evidence>
<feature type="domain" description="HTH araC/xylS-type" evidence="9">
    <location>
        <begin position="351"/>
        <end position="449"/>
    </location>
</feature>
<dbReference type="PROSITE" id="PS00041">
    <property type="entry name" value="HTH_ARAC_FAMILY_1"/>
    <property type="match status" value="1"/>
</dbReference>
<evidence type="ECO:0000256" key="7">
    <source>
        <dbReference type="ARBA" id="ARBA00023163"/>
    </source>
</evidence>
<dbReference type="RefSeq" id="WP_212121139.1">
    <property type="nucleotide sequence ID" value="NZ_JAGTPX020000030.1"/>
</dbReference>
<dbReference type="CDD" id="cd17536">
    <property type="entry name" value="REC_YesN-like"/>
    <property type="match status" value="1"/>
</dbReference>
<keyword evidence="6" id="KW-0238">DNA-binding</keyword>
<evidence type="ECO:0000259" key="9">
    <source>
        <dbReference type="PROSITE" id="PS01124"/>
    </source>
</evidence>
<dbReference type="InterPro" id="IPR018062">
    <property type="entry name" value="HTH_AraC-typ_CS"/>
</dbReference>
<dbReference type="Gene3D" id="1.10.10.60">
    <property type="entry name" value="Homeodomain-like"/>
    <property type="match status" value="2"/>
</dbReference>
<keyword evidence="5" id="KW-0805">Transcription regulation</keyword>
<dbReference type="InterPro" id="IPR018060">
    <property type="entry name" value="HTH_AraC"/>
</dbReference>
<dbReference type="InterPro" id="IPR020449">
    <property type="entry name" value="Tscrpt_reg_AraC-type_HTH"/>
</dbReference>
<evidence type="ECO:0000256" key="2">
    <source>
        <dbReference type="ARBA" id="ARBA00022490"/>
    </source>
</evidence>
<dbReference type="GO" id="GO:0043565">
    <property type="term" value="F:sequence-specific DNA binding"/>
    <property type="evidence" value="ECO:0007669"/>
    <property type="project" value="InterPro"/>
</dbReference>
<evidence type="ECO:0000256" key="5">
    <source>
        <dbReference type="ARBA" id="ARBA00023015"/>
    </source>
</evidence>
<name>A0A941GK21_NIACI</name>
<evidence type="ECO:0000256" key="4">
    <source>
        <dbReference type="ARBA" id="ARBA00023012"/>
    </source>
</evidence>
<organism evidence="11">
    <name type="scientific">Niallia circulans</name>
    <name type="common">Bacillus circulans</name>
    <dbReference type="NCBI Taxonomy" id="1397"/>
    <lineage>
        <taxon>Bacteria</taxon>
        <taxon>Bacillati</taxon>
        <taxon>Bacillota</taxon>
        <taxon>Bacilli</taxon>
        <taxon>Bacillales</taxon>
        <taxon>Bacillaceae</taxon>
        <taxon>Niallia</taxon>
    </lineage>
</organism>
<dbReference type="PROSITE" id="PS50110">
    <property type="entry name" value="RESPONSE_REGULATORY"/>
    <property type="match status" value="1"/>
</dbReference>
<dbReference type="SMART" id="SM00342">
    <property type="entry name" value="HTH_ARAC"/>
    <property type="match status" value="1"/>
</dbReference>
<accession>A0A941GK21</accession>
<dbReference type="Gene3D" id="3.40.50.2300">
    <property type="match status" value="1"/>
</dbReference>
<proteinExistence type="predicted"/>
<feature type="modified residue" description="4-aspartylphosphate" evidence="8">
    <location>
        <position position="54"/>
    </location>
</feature>
<evidence type="ECO:0000256" key="6">
    <source>
        <dbReference type="ARBA" id="ARBA00023125"/>
    </source>
</evidence>
<evidence type="ECO:0000259" key="10">
    <source>
        <dbReference type="PROSITE" id="PS50110"/>
    </source>
</evidence>
<comment type="caution">
    <text evidence="11">The sequence shown here is derived from an EMBL/GenBank/DDBJ whole genome shotgun (WGS) entry which is preliminary data.</text>
</comment>
<protein>
    <submittedName>
        <fullName evidence="11">Response regulator</fullName>
    </submittedName>
</protein>
<dbReference type="Pfam" id="PF12833">
    <property type="entry name" value="HTH_18"/>
    <property type="match status" value="1"/>
</dbReference>
<dbReference type="InterPro" id="IPR051552">
    <property type="entry name" value="HptR"/>
</dbReference>
<keyword evidence="2" id="KW-0963">Cytoplasm</keyword>
<dbReference type="Pfam" id="PF00072">
    <property type="entry name" value="Response_reg"/>
    <property type="match status" value="1"/>
</dbReference>
<dbReference type="SUPFAM" id="SSF52172">
    <property type="entry name" value="CheY-like"/>
    <property type="match status" value="1"/>
</dbReference>
<dbReference type="GO" id="GO:0000160">
    <property type="term" value="P:phosphorelay signal transduction system"/>
    <property type="evidence" value="ECO:0007669"/>
    <property type="project" value="UniProtKB-KW"/>
</dbReference>
<gene>
    <name evidence="11" type="ORF">KD144_20245</name>
</gene>
<keyword evidence="4" id="KW-0902">Two-component regulatory system</keyword>
<dbReference type="PANTHER" id="PTHR42713">
    <property type="entry name" value="HISTIDINE KINASE-RELATED"/>
    <property type="match status" value="1"/>
</dbReference>
<evidence type="ECO:0000313" key="11">
    <source>
        <dbReference type="EMBL" id="MBR8671869.1"/>
    </source>
</evidence>
<keyword evidence="7" id="KW-0804">Transcription</keyword>
<dbReference type="InterPro" id="IPR011006">
    <property type="entry name" value="CheY-like_superfamily"/>
</dbReference>
<dbReference type="InterPro" id="IPR009057">
    <property type="entry name" value="Homeodomain-like_sf"/>
</dbReference>
<dbReference type="SUPFAM" id="SSF46689">
    <property type="entry name" value="Homeodomain-like"/>
    <property type="match status" value="2"/>
</dbReference>
<dbReference type="GO" id="GO:0005737">
    <property type="term" value="C:cytoplasm"/>
    <property type="evidence" value="ECO:0007669"/>
    <property type="project" value="UniProtKB-SubCell"/>
</dbReference>
<evidence type="ECO:0000256" key="3">
    <source>
        <dbReference type="ARBA" id="ARBA00022553"/>
    </source>
</evidence>
<dbReference type="GO" id="GO:0003700">
    <property type="term" value="F:DNA-binding transcription factor activity"/>
    <property type="evidence" value="ECO:0007669"/>
    <property type="project" value="InterPro"/>
</dbReference>
<sequence length="452" mass="53071">MHLLIVDDGQYIVEYLKHLLDWRKFGVDLVETKTNPIEAKEILIGNKVDILISDIRMPEVSGLDLLQLIKDERLKTKVVLLSGYSEFEYAQKAIRLGAADYLLKPVDKEDVEKTMQNVILAMENEKNEERIEWDQFDGFGYLLSTICDNNHKIKDYNLFHGYLKELEFCFFCASKLDQKEEMIIRDNVGGIESFIWRTGDRLVGMIQKVNMLSIKEKVNQVACSDSFSLQKRNTVRHLFYQFFFQESVSSSDISKLRSYVAFTKIKAKEWGSVKKEVVRDFSLLSTKQQKLIYLHEVYNDLYFSDIKLRPTVVAHWMFEEIDNPEMGIQQLLNQLSRVEKETKCTNNDIIRTIQMYIEEHLGDEISLSDLGKLVYLHPVYLSKLYKQETGENLSNYILHKRMEKAAKLLVESNLHVVDVSRIVGYKKSQYFIKLFKLQYGITPQQYRRKQIR</sequence>
<dbReference type="PROSITE" id="PS01124">
    <property type="entry name" value="HTH_ARAC_FAMILY_2"/>
    <property type="match status" value="1"/>
</dbReference>
<dbReference type="InterPro" id="IPR001789">
    <property type="entry name" value="Sig_transdc_resp-reg_receiver"/>
</dbReference>
<evidence type="ECO:0000256" key="8">
    <source>
        <dbReference type="PROSITE-ProRule" id="PRU00169"/>
    </source>
</evidence>
<dbReference type="EMBL" id="JAGTPX010000028">
    <property type="protein sequence ID" value="MBR8671869.1"/>
    <property type="molecule type" value="Genomic_DNA"/>
</dbReference>
<dbReference type="PANTHER" id="PTHR42713:SF3">
    <property type="entry name" value="TRANSCRIPTIONAL REGULATORY PROTEIN HPTR"/>
    <property type="match status" value="1"/>
</dbReference>
<reference evidence="11" key="1">
    <citation type="submission" date="2021-04" db="EMBL/GenBank/DDBJ databases">
        <title>Genomic analysis of electroactive and textile dye degrading Bacillus circulans strain: DC10 isolated from constructed wetland-microbial fuel cells treating textile dye wastewaters.</title>
        <authorList>
            <person name="Patel D.U."/>
            <person name="Desai C.R."/>
        </authorList>
    </citation>
    <scope>NUCLEOTIDE SEQUENCE</scope>
    <source>
        <strain evidence="11">DC10</strain>
    </source>
</reference>
<keyword evidence="3 8" id="KW-0597">Phosphoprotein</keyword>
<feature type="domain" description="Response regulatory" evidence="10">
    <location>
        <begin position="2"/>
        <end position="119"/>
    </location>
</feature>